<dbReference type="EMBL" id="QPMM01000006">
    <property type="protein sequence ID" value="RFS22492.1"/>
    <property type="molecule type" value="Genomic_DNA"/>
</dbReference>
<evidence type="ECO:0000313" key="3">
    <source>
        <dbReference type="Proteomes" id="UP000260644"/>
    </source>
</evidence>
<feature type="transmembrane region" description="Helical" evidence="1">
    <location>
        <begin position="109"/>
        <end position="130"/>
    </location>
</feature>
<proteinExistence type="predicted"/>
<name>A0A3E1Y9Z5_9BACT</name>
<feature type="transmembrane region" description="Helical" evidence="1">
    <location>
        <begin position="200"/>
        <end position="219"/>
    </location>
</feature>
<keyword evidence="1" id="KW-0472">Membrane</keyword>
<evidence type="ECO:0000313" key="2">
    <source>
        <dbReference type="EMBL" id="RFS22492.1"/>
    </source>
</evidence>
<feature type="transmembrane region" description="Helical" evidence="1">
    <location>
        <begin position="77"/>
        <end position="97"/>
    </location>
</feature>
<dbReference type="Pfam" id="PF07099">
    <property type="entry name" value="DUF1361"/>
    <property type="match status" value="1"/>
</dbReference>
<sequence length="231" mass="27461">MQLKNAFRRMISKIRNSQQHYMLLAFVLFGMGLLLYRIIHTGTYLRATLIWNLFLAYIPFAITAWMEKRPSLLQNRYNWYLCFIVWLLFIPNAPYILTDLFHLFDGGVPVWYDLFLIFTFAWNGMVLGYLSIRSMEGMWSRRHSRWPSWLFTLPVMFLCSLGVYIGRYLRYNSWDVVKDPITLLSDVKGILLNPAANRGAWAFIGCMSIFLCIMYPMVINSFRRYKPDHQE</sequence>
<dbReference type="InterPro" id="IPR009793">
    <property type="entry name" value="DUF1361"/>
</dbReference>
<evidence type="ECO:0000256" key="1">
    <source>
        <dbReference type="SAM" id="Phobius"/>
    </source>
</evidence>
<reference evidence="2 3" key="1">
    <citation type="submission" date="2018-07" db="EMBL/GenBank/DDBJ databases">
        <title>Chitinophaga K2CV101002-2 sp. nov., isolated from a monsoon evergreen broad-leaved forest soil.</title>
        <authorList>
            <person name="Lv Y."/>
        </authorList>
    </citation>
    <scope>NUCLEOTIDE SEQUENCE [LARGE SCALE GENOMIC DNA]</scope>
    <source>
        <strain evidence="2 3">GDMCC 1.1288</strain>
    </source>
</reference>
<dbReference type="OrthoDB" id="4540541at2"/>
<dbReference type="AlphaFoldDB" id="A0A3E1Y9Z5"/>
<dbReference type="RefSeq" id="WP_116975887.1">
    <property type="nucleotide sequence ID" value="NZ_QPMM01000006.1"/>
</dbReference>
<dbReference type="Proteomes" id="UP000260644">
    <property type="component" value="Unassembled WGS sequence"/>
</dbReference>
<comment type="caution">
    <text evidence="2">The sequence shown here is derived from an EMBL/GenBank/DDBJ whole genome shotgun (WGS) entry which is preliminary data.</text>
</comment>
<feature type="transmembrane region" description="Helical" evidence="1">
    <location>
        <begin position="45"/>
        <end position="65"/>
    </location>
</feature>
<feature type="transmembrane region" description="Helical" evidence="1">
    <location>
        <begin position="21"/>
        <end position="39"/>
    </location>
</feature>
<organism evidence="2 3">
    <name type="scientific">Chitinophaga silvatica</name>
    <dbReference type="NCBI Taxonomy" id="2282649"/>
    <lineage>
        <taxon>Bacteria</taxon>
        <taxon>Pseudomonadati</taxon>
        <taxon>Bacteroidota</taxon>
        <taxon>Chitinophagia</taxon>
        <taxon>Chitinophagales</taxon>
        <taxon>Chitinophagaceae</taxon>
        <taxon>Chitinophaga</taxon>
    </lineage>
</organism>
<feature type="transmembrane region" description="Helical" evidence="1">
    <location>
        <begin position="150"/>
        <end position="169"/>
    </location>
</feature>
<keyword evidence="1" id="KW-1133">Transmembrane helix</keyword>
<keyword evidence="1" id="KW-0812">Transmembrane</keyword>
<gene>
    <name evidence="2" type="ORF">DVR12_11860</name>
</gene>
<keyword evidence="3" id="KW-1185">Reference proteome</keyword>
<protein>
    <submittedName>
        <fullName evidence="2">DUF1361 domain-containing protein</fullName>
    </submittedName>
</protein>
<accession>A0A3E1Y9Z5</accession>